<dbReference type="CDD" id="cd00082">
    <property type="entry name" value="HisKA"/>
    <property type="match status" value="1"/>
</dbReference>
<dbReference type="SMART" id="SM00387">
    <property type="entry name" value="HATPase_c"/>
    <property type="match status" value="1"/>
</dbReference>
<dbReference type="GO" id="GO:0000155">
    <property type="term" value="F:phosphorelay sensor kinase activity"/>
    <property type="evidence" value="ECO:0007669"/>
    <property type="project" value="InterPro"/>
</dbReference>
<evidence type="ECO:0000259" key="8">
    <source>
        <dbReference type="PROSITE" id="PS50109"/>
    </source>
</evidence>
<dbReference type="InterPro" id="IPR036097">
    <property type="entry name" value="HisK_dim/P_sf"/>
</dbReference>
<accession>A0AAW7XAE5</accession>
<dbReference type="FunFam" id="3.30.565.10:FF:000006">
    <property type="entry name" value="Sensor histidine kinase WalK"/>
    <property type="match status" value="1"/>
</dbReference>
<gene>
    <name evidence="9" type="ORF">Q4521_12705</name>
</gene>
<dbReference type="AlphaFoldDB" id="A0AAW7XAE5"/>
<dbReference type="InterPro" id="IPR007891">
    <property type="entry name" value="CHASE3"/>
</dbReference>
<feature type="transmembrane region" description="Helical" evidence="7">
    <location>
        <begin position="193"/>
        <end position="212"/>
    </location>
</feature>
<dbReference type="Gene3D" id="1.10.287.130">
    <property type="match status" value="1"/>
</dbReference>
<dbReference type="EMBL" id="JAUOPB010000009">
    <property type="protein sequence ID" value="MDO6423334.1"/>
    <property type="molecule type" value="Genomic_DNA"/>
</dbReference>
<keyword evidence="7" id="KW-1133">Transmembrane helix</keyword>
<keyword evidence="4" id="KW-0808">Transferase</keyword>
<evidence type="ECO:0000256" key="1">
    <source>
        <dbReference type="ARBA" id="ARBA00000085"/>
    </source>
</evidence>
<keyword evidence="7" id="KW-0472">Membrane</keyword>
<dbReference type="InterPro" id="IPR005467">
    <property type="entry name" value="His_kinase_dom"/>
</dbReference>
<dbReference type="Pfam" id="PF05227">
    <property type="entry name" value="CHASE3"/>
    <property type="match status" value="1"/>
</dbReference>
<feature type="domain" description="Histidine kinase" evidence="8">
    <location>
        <begin position="264"/>
        <end position="486"/>
    </location>
</feature>
<organism evidence="9 10">
    <name type="scientific">Saccharophagus degradans</name>
    <dbReference type="NCBI Taxonomy" id="86304"/>
    <lineage>
        <taxon>Bacteria</taxon>
        <taxon>Pseudomonadati</taxon>
        <taxon>Pseudomonadota</taxon>
        <taxon>Gammaproteobacteria</taxon>
        <taxon>Cellvibrionales</taxon>
        <taxon>Cellvibrionaceae</taxon>
        <taxon>Saccharophagus</taxon>
    </lineage>
</organism>
<keyword evidence="3" id="KW-0597">Phosphoprotein</keyword>
<evidence type="ECO:0000256" key="6">
    <source>
        <dbReference type="SAM" id="Coils"/>
    </source>
</evidence>
<dbReference type="Gene3D" id="3.30.565.10">
    <property type="entry name" value="Histidine kinase-like ATPase, C-terminal domain"/>
    <property type="match status" value="1"/>
</dbReference>
<feature type="coiled-coil region" evidence="6">
    <location>
        <begin position="216"/>
        <end position="250"/>
    </location>
</feature>
<comment type="caution">
    <text evidence="9">The sequence shown here is derived from an EMBL/GenBank/DDBJ whole genome shotgun (WGS) entry which is preliminary data.</text>
</comment>
<evidence type="ECO:0000256" key="7">
    <source>
        <dbReference type="SAM" id="Phobius"/>
    </source>
</evidence>
<dbReference type="PRINTS" id="PR00344">
    <property type="entry name" value="BCTRLSENSOR"/>
</dbReference>
<protein>
    <recommendedName>
        <fullName evidence="2">histidine kinase</fullName>
        <ecNumber evidence="2">2.7.13.3</ecNumber>
    </recommendedName>
</protein>
<dbReference type="InterPro" id="IPR052162">
    <property type="entry name" value="Sensor_kinase/Photoreceptor"/>
</dbReference>
<evidence type="ECO:0000256" key="2">
    <source>
        <dbReference type="ARBA" id="ARBA00012438"/>
    </source>
</evidence>
<dbReference type="SMART" id="SM00388">
    <property type="entry name" value="HisKA"/>
    <property type="match status" value="1"/>
</dbReference>
<dbReference type="InterPro" id="IPR036890">
    <property type="entry name" value="HATPase_C_sf"/>
</dbReference>
<dbReference type="SUPFAM" id="SSF55874">
    <property type="entry name" value="ATPase domain of HSP90 chaperone/DNA topoisomerase II/histidine kinase"/>
    <property type="match status" value="1"/>
</dbReference>
<sequence length="505" mass="57776">MTKQELDNIRKRSPVWEYFLTLFVLVIIGVNAYLAFSTVNDLSHRHRSITNTGNVIVEIKELNQSLLAAELGELVFLLVEDDTEVDPYLAALEDLDLHVKSVRHLRTEIPGQAEDIRLLVDMIRQRIAQLRAGLELSLADKHERAINKITTRKGVENQKKIAELFDRIETREFALQGKLYSQMVQSDRKSRNLFIAFLVISSLLVIGVFTILKLTLRREAAYREKLQKRADELEDKVRQRTQEITLYSEELARSNQELEDFAFVASHDLQEPLRKICTFSDRMNKKYAEQLDEKGRDYLVRLNGAATRMSVLIHNLLEFSRIRTRGKPFVTVDLDQLIAVIIDDLEVAIETNQAVISIDALPSIKADESQMTQLFLNLLSNAIKFRKPDVTPIVQVRYALVQKEAMNTQLSFHEIRVQDNGIGFDMDYKDKIFVPFQRLHARDEYQGTGIGLAVCRRIVERHGGTIDVESAVGEGSTFIIHIPVVSIDMEGDISEAIEKIETQTE</sequence>
<keyword evidence="6" id="KW-0175">Coiled coil</keyword>
<dbReference type="PROSITE" id="PS50109">
    <property type="entry name" value="HIS_KIN"/>
    <property type="match status" value="1"/>
</dbReference>
<dbReference type="InterPro" id="IPR004358">
    <property type="entry name" value="Sig_transdc_His_kin-like_C"/>
</dbReference>
<dbReference type="PANTHER" id="PTHR43304:SF1">
    <property type="entry name" value="PAC DOMAIN-CONTAINING PROTEIN"/>
    <property type="match status" value="1"/>
</dbReference>
<evidence type="ECO:0000313" key="9">
    <source>
        <dbReference type="EMBL" id="MDO6423334.1"/>
    </source>
</evidence>
<proteinExistence type="predicted"/>
<dbReference type="EC" id="2.7.13.3" evidence="2"/>
<evidence type="ECO:0000313" key="10">
    <source>
        <dbReference type="Proteomes" id="UP001169760"/>
    </source>
</evidence>
<evidence type="ECO:0000256" key="5">
    <source>
        <dbReference type="ARBA" id="ARBA00022777"/>
    </source>
</evidence>
<dbReference type="InterPro" id="IPR003661">
    <property type="entry name" value="HisK_dim/P_dom"/>
</dbReference>
<dbReference type="GO" id="GO:0005886">
    <property type="term" value="C:plasma membrane"/>
    <property type="evidence" value="ECO:0007669"/>
    <property type="project" value="UniProtKB-ARBA"/>
</dbReference>
<dbReference type="PANTHER" id="PTHR43304">
    <property type="entry name" value="PHYTOCHROME-LIKE PROTEIN CPH1"/>
    <property type="match status" value="1"/>
</dbReference>
<keyword evidence="9" id="KW-0547">Nucleotide-binding</keyword>
<dbReference type="RefSeq" id="WP_303493025.1">
    <property type="nucleotide sequence ID" value="NZ_JAUOPB010000009.1"/>
</dbReference>
<dbReference type="Pfam" id="PF02518">
    <property type="entry name" value="HATPase_c"/>
    <property type="match status" value="1"/>
</dbReference>
<evidence type="ECO:0000256" key="4">
    <source>
        <dbReference type="ARBA" id="ARBA00022679"/>
    </source>
</evidence>
<keyword evidence="9" id="KW-0067">ATP-binding</keyword>
<dbReference type="SUPFAM" id="SSF47384">
    <property type="entry name" value="Homodimeric domain of signal transducing histidine kinase"/>
    <property type="match status" value="1"/>
</dbReference>
<dbReference type="InterPro" id="IPR003594">
    <property type="entry name" value="HATPase_dom"/>
</dbReference>
<dbReference type="Proteomes" id="UP001169760">
    <property type="component" value="Unassembled WGS sequence"/>
</dbReference>
<dbReference type="Pfam" id="PF00512">
    <property type="entry name" value="HisKA"/>
    <property type="match status" value="1"/>
</dbReference>
<reference evidence="9" key="1">
    <citation type="submission" date="2023-07" db="EMBL/GenBank/DDBJ databases">
        <title>Genome content predicts the carbon catabolic preferences of heterotrophic bacteria.</title>
        <authorList>
            <person name="Gralka M."/>
        </authorList>
    </citation>
    <scope>NUCLEOTIDE SEQUENCE</scope>
    <source>
        <strain evidence="9">I3M17_2</strain>
    </source>
</reference>
<keyword evidence="7" id="KW-0812">Transmembrane</keyword>
<keyword evidence="5" id="KW-0418">Kinase</keyword>
<name>A0AAW7XAE5_9GAMM</name>
<comment type="catalytic activity">
    <reaction evidence="1">
        <text>ATP + protein L-histidine = ADP + protein N-phospho-L-histidine.</text>
        <dbReference type="EC" id="2.7.13.3"/>
    </reaction>
</comment>
<evidence type="ECO:0000256" key="3">
    <source>
        <dbReference type="ARBA" id="ARBA00022553"/>
    </source>
</evidence>
<dbReference type="GO" id="GO:0005524">
    <property type="term" value="F:ATP binding"/>
    <property type="evidence" value="ECO:0007669"/>
    <property type="project" value="UniProtKB-KW"/>
</dbReference>
<feature type="transmembrane region" description="Helical" evidence="7">
    <location>
        <begin position="15"/>
        <end position="36"/>
    </location>
</feature>